<feature type="region of interest" description="Disordered" evidence="3">
    <location>
        <begin position="46"/>
        <end position="255"/>
    </location>
</feature>
<dbReference type="Proteomes" id="UP001367676">
    <property type="component" value="Unassembled WGS sequence"/>
</dbReference>
<name>A0AAN9YAE8_9HEMI</name>
<feature type="compositionally biased region" description="Low complexity" evidence="3">
    <location>
        <begin position="163"/>
        <end position="221"/>
    </location>
</feature>
<dbReference type="PANTHER" id="PTHR22959:SF0">
    <property type="entry name" value="PARTNER OF Y14 AND MAGO"/>
    <property type="match status" value="1"/>
</dbReference>
<feature type="region of interest" description="Disordered" evidence="3">
    <location>
        <begin position="1"/>
        <end position="30"/>
    </location>
</feature>
<dbReference type="EMBL" id="JBBCAQ010000006">
    <property type="protein sequence ID" value="KAK7603455.1"/>
    <property type="molecule type" value="Genomic_DNA"/>
</dbReference>
<feature type="domain" description="WIBG Mago-binding" evidence="4">
    <location>
        <begin position="10"/>
        <end position="36"/>
    </location>
</feature>
<dbReference type="GO" id="GO:0005737">
    <property type="term" value="C:cytoplasm"/>
    <property type="evidence" value="ECO:0007669"/>
    <property type="project" value="TreeGrafter"/>
</dbReference>
<accession>A0AAN9YAE8</accession>
<feature type="compositionally biased region" description="Basic and acidic residues" evidence="3">
    <location>
        <begin position="1"/>
        <end position="11"/>
    </location>
</feature>
<protein>
    <recommendedName>
        <fullName evidence="2">Partner of Y14 and mago</fullName>
    </recommendedName>
</protein>
<dbReference type="InterPro" id="IPR036348">
    <property type="entry name" value="WIBG_N_sf"/>
</dbReference>
<dbReference type="SMART" id="SM01273">
    <property type="entry name" value="Mago-bind"/>
    <property type="match status" value="1"/>
</dbReference>
<dbReference type="AlphaFoldDB" id="A0AAN9YAE8"/>
<feature type="compositionally biased region" description="Basic and acidic residues" evidence="3">
    <location>
        <begin position="143"/>
        <end position="162"/>
    </location>
</feature>
<feature type="compositionally biased region" description="Polar residues" evidence="3">
    <location>
        <begin position="58"/>
        <end position="67"/>
    </location>
</feature>
<dbReference type="PANTHER" id="PTHR22959">
    <property type="entry name" value="PYM PROTEIN"/>
    <property type="match status" value="1"/>
</dbReference>
<comment type="caution">
    <text evidence="5">The sequence shown here is derived from an EMBL/GenBank/DDBJ whole genome shotgun (WGS) entry which is preliminary data.</text>
</comment>
<organism evidence="5 6">
    <name type="scientific">Parthenolecanium corni</name>
    <dbReference type="NCBI Taxonomy" id="536013"/>
    <lineage>
        <taxon>Eukaryota</taxon>
        <taxon>Metazoa</taxon>
        <taxon>Ecdysozoa</taxon>
        <taxon>Arthropoda</taxon>
        <taxon>Hexapoda</taxon>
        <taxon>Insecta</taxon>
        <taxon>Pterygota</taxon>
        <taxon>Neoptera</taxon>
        <taxon>Paraneoptera</taxon>
        <taxon>Hemiptera</taxon>
        <taxon>Sternorrhyncha</taxon>
        <taxon>Coccoidea</taxon>
        <taxon>Coccidae</taxon>
        <taxon>Parthenolecanium</taxon>
    </lineage>
</organism>
<gene>
    <name evidence="5" type="ORF">V9T40_003454</name>
</gene>
<dbReference type="GO" id="GO:1903259">
    <property type="term" value="P:exon-exon junction complex disassembly"/>
    <property type="evidence" value="ECO:0007669"/>
    <property type="project" value="InterPro"/>
</dbReference>
<evidence type="ECO:0000256" key="1">
    <source>
        <dbReference type="ARBA" id="ARBA00009394"/>
    </source>
</evidence>
<dbReference type="GO" id="GO:0035145">
    <property type="term" value="C:exon-exon junction complex"/>
    <property type="evidence" value="ECO:0007669"/>
    <property type="project" value="TreeGrafter"/>
</dbReference>
<dbReference type="InterPro" id="IPR039333">
    <property type="entry name" value="PYM1"/>
</dbReference>
<dbReference type="GO" id="GO:0003723">
    <property type="term" value="F:RNA binding"/>
    <property type="evidence" value="ECO:0007669"/>
    <property type="project" value="TreeGrafter"/>
</dbReference>
<dbReference type="Pfam" id="PF09282">
    <property type="entry name" value="Mago-bind"/>
    <property type="match status" value="1"/>
</dbReference>
<keyword evidence="6" id="KW-1185">Reference proteome</keyword>
<evidence type="ECO:0000313" key="6">
    <source>
        <dbReference type="Proteomes" id="UP001367676"/>
    </source>
</evidence>
<dbReference type="InterPro" id="IPR015362">
    <property type="entry name" value="WIBG_mago-bd"/>
</dbReference>
<comment type="similarity">
    <text evidence="1">Belongs to the pym family.</text>
</comment>
<evidence type="ECO:0000256" key="3">
    <source>
        <dbReference type="SAM" id="MobiDB-lite"/>
    </source>
</evidence>
<sequence length="321" mass="35352">MSSNVIKDEKGSYIPASQRPDGTWRKPKRVKEGYVPQEEVPLYESKGKQFAKEKTKVTLPSGQTVNASIPGLIVQSDAGKENKKKKKEKPEPKTKDQKKGFEVIEPFPQVKKSKPKQDTPSDSKSQNKNVKKDSAPSAAKGPSKKEPNPPKDSKQPAKDKAPAPKQNPQKQGNQPQPLKQQSQNKPKEAPANAKKSAEPQKSSAKSKPQSNTASNASNATADKPKKKRGKKRNDSDEENNPSPGLGIDLKNFPATTKSASKRLKYLKMKLHTIEHMEAAVKKGELEANRQQLAKMAKKKEITNLIKAVEYSLKIANKNAGR</sequence>
<reference evidence="5 6" key="1">
    <citation type="submission" date="2024-03" db="EMBL/GenBank/DDBJ databases">
        <title>Adaptation during the transition from Ophiocordyceps entomopathogen to insect associate is accompanied by gene loss and intensified selection.</title>
        <authorList>
            <person name="Ward C.M."/>
            <person name="Onetto C.A."/>
            <person name="Borneman A.R."/>
        </authorList>
    </citation>
    <scope>NUCLEOTIDE SEQUENCE [LARGE SCALE GENOMIC DNA]</scope>
    <source>
        <strain evidence="5">AWRI1</strain>
        <tissue evidence="5">Single Adult Female</tissue>
    </source>
</reference>
<proteinExistence type="inferred from homology"/>
<evidence type="ECO:0000259" key="4">
    <source>
        <dbReference type="SMART" id="SM01273"/>
    </source>
</evidence>
<dbReference type="SUPFAM" id="SSF101931">
    <property type="entry name" value="Pym (Within the bgcn gene intron protein, WIBG), N-terminal domain"/>
    <property type="match status" value="1"/>
</dbReference>
<feature type="compositionally biased region" description="Basic and acidic residues" evidence="3">
    <location>
        <begin position="46"/>
        <end position="56"/>
    </location>
</feature>
<evidence type="ECO:0000256" key="2">
    <source>
        <dbReference type="ARBA" id="ARBA00018898"/>
    </source>
</evidence>
<evidence type="ECO:0000313" key="5">
    <source>
        <dbReference type="EMBL" id="KAK7603455.1"/>
    </source>
</evidence>
<feature type="compositionally biased region" description="Basic and acidic residues" evidence="3">
    <location>
        <begin position="88"/>
        <end position="102"/>
    </location>
</feature>